<organism evidence="2 3">
    <name type="scientific">Leptomonas pyrrhocoris</name>
    <name type="common">Firebug parasite</name>
    <dbReference type="NCBI Taxonomy" id="157538"/>
    <lineage>
        <taxon>Eukaryota</taxon>
        <taxon>Discoba</taxon>
        <taxon>Euglenozoa</taxon>
        <taxon>Kinetoplastea</taxon>
        <taxon>Metakinetoplastina</taxon>
        <taxon>Trypanosomatida</taxon>
        <taxon>Trypanosomatidae</taxon>
        <taxon>Leishmaniinae</taxon>
        <taxon>Leptomonas</taxon>
    </lineage>
</organism>
<dbReference type="OMA" id="VRLCAWV"/>
<dbReference type="EMBL" id="LGTL01000005">
    <property type="protein sequence ID" value="KPA82545.1"/>
    <property type="molecule type" value="Genomic_DNA"/>
</dbReference>
<feature type="compositionally biased region" description="Low complexity" evidence="1">
    <location>
        <begin position="601"/>
        <end position="610"/>
    </location>
</feature>
<comment type="caution">
    <text evidence="2">The sequence shown here is derived from an EMBL/GenBank/DDBJ whole genome shotgun (WGS) entry which is preliminary data.</text>
</comment>
<dbReference type="GeneID" id="26903874"/>
<accession>A0A0N0DX40</accession>
<dbReference type="Proteomes" id="UP000037923">
    <property type="component" value="Unassembled WGS sequence"/>
</dbReference>
<dbReference type="RefSeq" id="XP_015660984.1">
    <property type="nucleotide sequence ID" value="XM_015800977.1"/>
</dbReference>
<feature type="region of interest" description="Disordered" evidence="1">
    <location>
        <begin position="2329"/>
        <end position="2350"/>
    </location>
</feature>
<feature type="region of interest" description="Disordered" evidence="1">
    <location>
        <begin position="583"/>
        <end position="619"/>
    </location>
</feature>
<dbReference type="VEuPathDB" id="TriTrypDB:LpyrH10_05_4430"/>
<gene>
    <name evidence="2" type="ORF">ABB37_03583</name>
</gene>
<reference evidence="2 3" key="1">
    <citation type="submission" date="2015-07" db="EMBL/GenBank/DDBJ databases">
        <title>High-quality genome of monoxenous trypanosomatid Leptomonas pyrrhocoris.</title>
        <authorList>
            <person name="Flegontov P."/>
            <person name="Butenko A."/>
            <person name="Firsov S."/>
            <person name="Vlcek C."/>
            <person name="Logacheva M.D."/>
            <person name="Field M."/>
            <person name="Filatov D."/>
            <person name="Flegontova O."/>
            <person name="Gerasimov E."/>
            <person name="Jackson A.P."/>
            <person name="Kelly S."/>
            <person name="Opperdoes F."/>
            <person name="O'Reilly A."/>
            <person name="Votypka J."/>
            <person name="Yurchenko V."/>
            <person name="Lukes J."/>
        </authorList>
    </citation>
    <scope>NUCLEOTIDE SEQUENCE [LARGE SCALE GENOMIC DNA]</scope>
    <source>
        <strain evidence="2">H10</strain>
    </source>
</reference>
<feature type="region of interest" description="Disordered" evidence="1">
    <location>
        <begin position="2428"/>
        <end position="2451"/>
    </location>
</feature>
<evidence type="ECO:0000256" key="1">
    <source>
        <dbReference type="SAM" id="MobiDB-lite"/>
    </source>
</evidence>
<keyword evidence="3" id="KW-1185">Reference proteome</keyword>
<feature type="region of interest" description="Disordered" evidence="1">
    <location>
        <begin position="1348"/>
        <end position="1370"/>
    </location>
</feature>
<proteinExistence type="predicted"/>
<sequence length="2652" mass="288348">MGSSSNHVKRLLATARMHHRPELLQDVMEELLATESNTGTTSTELRVLCSEVAVELQQWQIASQLLRGVGTSHESRLLRMRKVFCDVLVSLHEVETQPTLSEDEKVQQKLLGTATALRALADSVEMWPDSLDAVLIGIRTLWTIIRPLLDAGRQAEVCDAVAFLASLHQQLHIGGGYTLVQWMARSALCLYAADRYAEAFAHFTTAMEAAAFLSNQRLYVQLLRMAAGVISAREKAAAPVKGRTEFLGTYRSRPVIYAVLLTQLVLTGHVEVDTCREELHSTYETVHNGSAEVVLPAEAAGATTGKGRKKIPAAKQQAATTRVTEAFTITDPDVIEEVKSDLLLCIALHDTLTMAQQEELERRRNSPNRRVRSFTAFALIVQDARLRGLAQLNTCADASVLVAAHRCDVNAIIQKLLSVLKATNAIHDESERQYTLHMGVSLLWNYILPFLQPTFTGDVQASLEVILEVSQGAAPPLRQLFLQAGLQQCHIAYNEDHRPTLHHLLPLLKQECARSGARKDNPHLEFPLQWMQYQLSVLEEPESSLTNEQDRCLFAIEQARTVSNPCKRIPLLKAAFQHLPPLLRAEPRPDPAAPDVSPKRQGQAQPQRQQNSTALLASASMPVQRRSTVQLYKELLDLCMEEVSPSLYTVASVMADALRTLPRPPAGPTVDDLEEIQAVASLHCATLQCKQLEDEAATAAADTSTAFPECSSAQRLLAGLLKEAAQRGASLEARSTGSGGWIVANACITFLNMKQRAYNAGDYSTNMAELLELHSTYTALFAKGRVQDVSLLSDLTVAAVVGLLAGFVAAKAAAANPASPTHAAPSNTVPDATYTGLIRRIQCCTSVESSNSQLRKAEALCREAQQLIQNPKHKWFIAMLYPNVLRLFNEKPVVFLHPQEQLLIYLGMLSGPSLTLPERQSLLEQEMRPLLRRDPSVRLCAWVAAVAAEMHVEDAVMECYQLADALYASGRLGWDSSCDVQRSNTSTAAGGGVGGGGGKPLESSIISNGGGGGGVALGGILNGASTGNRKGSLSLVLVQQEPSNPVKPDADDWGAYAQLLAMKTQVCASHLQGLSGNVRRVALQQLLTNCVNSVIATIHGPASSKRTQFTRAFTSYYTILRDNNGMFPLAGAAFILPSLRMLLSKAILMQFPKREWNTTFTELVYQLGAILVYVSYSSGCDDNVLQLSNHLRLLRELLPPRYQKSLKVRETTEVCYKDPSVNGFLHVSRNMEVELQTHGWLIVAQRAEEEGSAMEAFALALSGTQANPFARAQCTFEFAFNSLEQGKAPLSRATDQLREALRILEGLPDSIPLLHDGTAGQVSLEATLIDKSLTASFLKTSRRRSQEEVSKAATLSGKAKPAATRASTRKSANAVNAPTVNFQHVFLGLRIVSLLFRVASPIAPFATGAGAAAVRANKSASMASRRDCANVMLDYISCLWELCGKVLREEKEAVAAAATPSSENDGGDGSDFCLPDSAAEYYGFVVAAGVAQQVRRLVPGEEVQLNTEGMWQPLLELGDYLISAGDEAHAFLVYSWLRFAAAMALGEPEGNAQCALVHRVCNLKMCLAATASGLSDEPYVAALRHLDEAHLPLDEYALVSSPQPNATSSLSVQPWLAMFVLAECEMRMVFGQTDEAAAMASKFLVAARKSAGKSFTDVELNGLRILALYDVVRARHDEALRVTNECLQSMRSHRDAFAPSSSFSVGTWIRLCGVKLRALLSMKAVDQAFQWMVAIREQLLEWRAAATAAAESSATLRALSLRVELCDAIQYWGKELLWTAESTVPSSTALPLFTTFEGPLHDAAVRMFGEVELLMEHGETVFCQLYSAAARWRLRDRVTPSWVAQHASSAEEHLCPRLTTLLAEMKALRQLSESLRGVGDSAADQRTTDDDDNGTRAATAATAATDIKSATSLSLWKAFLLYWSAVDRLEANRIVECLLGNFRRLSMTDLQLPTSDAPPHLEKEVLKFMRGVADDAAATTSRLVSGNVGARWQQTPTSAMTEVEQALQHYGLAVQEGKDIMDLSSVQPSLQTSLVLARAWSASRLAKVILITFAEIEVQRLTENQIAAADDMLGEKLVLQREAVLTAAWNRAPLVPPKTDKAGGRARKSVSAGKPRISNEASLMFVAPILSAEEMELLQRVKEGAEEAVQYMHLDIAEQLYDHLSNLAALLGRPRLAAAAAEQLQTCQLIGFLCAKSTQEMTDSVEGRLWRQLHTVHPLLCHATLCKALLDEVLAVSPMSKYIRNCALLCVEETKEEEVVPTNSHARDAAALTVSPFAIDAPVLTITYSSGHSDFCLVLLRHPDGGVEGRRKSVAAEEWHPLVQQFERMQSETPDLSDEPRSGKPGKAAQRVISEDVVDLTDHLAPVTMKLLMEFQPSLQSFGAKSPLYLCVAPGMQPIAWEQTSLLSTCALVVRELGAAVVVSKYNEPTHNTRQPPAHGSKTNGSGPSKGASTSVSVCIADVFGDHIESTENVLSAESLKSKNTQHTLITCSAPGSPPDPAYITWVLNASAPSSVVVDMCGSFTDALPLPYLAVLRLSQVNVAVLADGAVNAKSRQREERQQLDCCGVGFVPPRWVVQLLLLLRGARLVVANAFPCSPESADGLTRRFLSSLSSIKTLVEQLRGKGRDAKTPPVTLYGAFGSSSISSKQKS</sequence>
<dbReference type="InterPro" id="IPR057466">
    <property type="entry name" value="CFAP46_TPR"/>
</dbReference>
<evidence type="ECO:0000313" key="2">
    <source>
        <dbReference type="EMBL" id="KPA82545.1"/>
    </source>
</evidence>
<name>A0A0N0DX40_LEPPY</name>
<dbReference type="OrthoDB" id="68437at2759"/>
<dbReference type="Pfam" id="PF25439">
    <property type="entry name" value="TPR_CFAP46_N"/>
    <property type="match status" value="1"/>
</dbReference>
<evidence type="ECO:0000313" key="3">
    <source>
        <dbReference type="Proteomes" id="UP000037923"/>
    </source>
</evidence>
<protein>
    <submittedName>
        <fullName evidence="2">Uncharacterized protein</fullName>
    </submittedName>
</protein>